<sequence>MTNFTMIENELFNYDISGQAFKLYCLLKSYCFNGKTTCYPSQKTLADRLNRSVRTIQRSLKELVKTGLIKIKRRGSISNIYELIGISKNATSIHTSLNKILEKKTSQKSNLTYSNKKEDLFNNYAQRNYDFEKLENALLGNSPIPENIYELLK</sequence>
<reference evidence="1" key="1">
    <citation type="submission" date="2022-12" db="EMBL/GenBank/DDBJ databases">
        <authorList>
            <person name="Wang J."/>
        </authorList>
    </citation>
    <scope>NUCLEOTIDE SEQUENCE</scope>
    <source>
        <strain evidence="1">HY-42-06</strain>
    </source>
</reference>
<name>A0ABT4CME4_9CLOT</name>
<dbReference type="EMBL" id="JAPQES010000001">
    <property type="protein sequence ID" value="MCY6370219.1"/>
    <property type="molecule type" value="Genomic_DNA"/>
</dbReference>
<dbReference type="RefSeq" id="WP_268048885.1">
    <property type="nucleotide sequence ID" value="NZ_JAPQES010000001.1"/>
</dbReference>
<comment type="caution">
    <text evidence="1">The sequence shown here is derived from an EMBL/GenBank/DDBJ whole genome shotgun (WGS) entry which is preliminary data.</text>
</comment>
<organism evidence="1 2">
    <name type="scientific">Clostridium ganghwense</name>
    <dbReference type="NCBI Taxonomy" id="312089"/>
    <lineage>
        <taxon>Bacteria</taxon>
        <taxon>Bacillati</taxon>
        <taxon>Bacillota</taxon>
        <taxon>Clostridia</taxon>
        <taxon>Eubacteriales</taxon>
        <taxon>Clostridiaceae</taxon>
        <taxon>Clostridium</taxon>
    </lineage>
</organism>
<evidence type="ECO:0000313" key="2">
    <source>
        <dbReference type="Proteomes" id="UP001079657"/>
    </source>
</evidence>
<protein>
    <submittedName>
        <fullName evidence="1">Helix-turn-helix domain-containing protein</fullName>
    </submittedName>
</protein>
<gene>
    <name evidence="1" type="ORF">OXH55_06190</name>
</gene>
<dbReference type="Pfam" id="PF13730">
    <property type="entry name" value="HTH_36"/>
    <property type="match status" value="1"/>
</dbReference>
<dbReference type="InterPro" id="IPR036390">
    <property type="entry name" value="WH_DNA-bd_sf"/>
</dbReference>
<dbReference type="SUPFAM" id="SSF46785">
    <property type="entry name" value="Winged helix' DNA-binding domain"/>
    <property type="match status" value="1"/>
</dbReference>
<dbReference type="Proteomes" id="UP001079657">
    <property type="component" value="Unassembled WGS sequence"/>
</dbReference>
<keyword evidence="2" id="KW-1185">Reference proteome</keyword>
<proteinExistence type="predicted"/>
<dbReference type="InterPro" id="IPR036388">
    <property type="entry name" value="WH-like_DNA-bd_sf"/>
</dbReference>
<dbReference type="Gene3D" id="1.10.10.10">
    <property type="entry name" value="Winged helix-like DNA-binding domain superfamily/Winged helix DNA-binding domain"/>
    <property type="match status" value="1"/>
</dbReference>
<evidence type="ECO:0000313" key="1">
    <source>
        <dbReference type="EMBL" id="MCY6370219.1"/>
    </source>
</evidence>
<accession>A0ABT4CME4</accession>